<dbReference type="GO" id="GO:0004497">
    <property type="term" value="F:monooxygenase activity"/>
    <property type="evidence" value="ECO:0007669"/>
    <property type="project" value="UniProtKB-KW"/>
</dbReference>
<evidence type="ECO:0000256" key="4">
    <source>
        <dbReference type="ARBA" id="ARBA00023004"/>
    </source>
</evidence>
<dbReference type="InterPro" id="IPR002403">
    <property type="entry name" value="Cyt_P450_E_grp-IV"/>
</dbReference>
<organism evidence="8 9">
    <name type="scientific">Apiospora kogelbergensis</name>
    <dbReference type="NCBI Taxonomy" id="1337665"/>
    <lineage>
        <taxon>Eukaryota</taxon>
        <taxon>Fungi</taxon>
        <taxon>Dikarya</taxon>
        <taxon>Ascomycota</taxon>
        <taxon>Pezizomycotina</taxon>
        <taxon>Sordariomycetes</taxon>
        <taxon>Xylariomycetidae</taxon>
        <taxon>Amphisphaeriales</taxon>
        <taxon>Apiosporaceae</taxon>
        <taxon>Apiospora</taxon>
    </lineage>
</organism>
<name>A0AAW0QYF8_9PEZI</name>
<dbReference type="InterPro" id="IPR053007">
    <property type="entry name" value="CYP450_monoxygenase_sec-met"/>
</dbReference>
<keyword evidence="4 6" id="KW-0408">Iron</keyword>
<dbReference type="Pfam" id="PF00067">
    <property type="entry name" value="p450"/>
    <property type="match status" value="1"/>
</dbReference>
<feature type="binding site" description="axial binding residue" evidence="6">
    <location>
        <position position="431"/>
    </location>
    <ligand>
        <name>heme</name>
        <dbReference type="ChEBI" id="CHEBI:30413"/>
    </ligand>
    <ligandPart>
        <name>Fe</name>
        <dbReference type="ChEBI" id="CHEBI:18248"/>
    </ligandPart>
</feature>
<dbReference type="InterPro" id="IPR001128">
    <property type="entry name" value="Cyt_P450"/>
</dbReference>
<reference evidence="8 9" key="1">
    <citation type="submission" date="2023-01" db="EMBL/GenBank/DDBJ databases">
        <title>Analysis of 21 Apiospora genomes using comparative genomics revels a genus with tremendous synthesis potential of carbohydrate active enzymes and secondary metabolites.</title>
        <authorList>
            <person name="Sorensen T."/>
        </authorList>
    </citation>
    <scope>NUCLEOTIDE SEQUENCE [LARGE SCALE GENOMIC DNA]</scope>
    <source>
        <strain evidence="8 9">CBS 117206</strain>
    </source>
</reference>
<evidence type="ECO:0008006" key="10">
    <source>
        <dbReference type="Google" id="ProtNLM"/>
    </source>
</evidence>
<dbReference type="GO" id="GO:0016705">
    <property type="term" value="F:oxidoreductase activity, acting on paired donors, with incorporation or reduction of molecular oxygen"/>
    <property type="evidence" value="ECO:0007669"/>
    <property type="project" value="InterPro"/>
</dbReference>
<dbReference type="CDD" id="cd11040">
    <property type="entry name" value="CYP7_CYP8-like"/>
    <property type="match status" value="1"/>
</dbReference>
<keyword evidence="3 6" id="KW-0479">Metal-binding</keyword>
<dbReference type="InterPro" id="IPR017972">
    <property type="entry name" value="Cyt_P450_CS"/>
</dbReference>
<protein>
    <recommendedName>
        <fullName evidence="10">Cytochrome P450</fullName>
    </recommendedName>
</protein>
<proteinExistence type="inferred from homology"/>
<comment type="similarity">
    <text evidence="2 7">Belongs to the cytochrome P450 family.</text>
</comment>
<evidence type="ECO:0000313" key="9">
    <source>
        <dbReference type="Proteomes" id="UP001392437"/>
    </source>
</evidence>
<dbReference type="GO" id="GO:0005506">
    <property type="term" value="F:iron ion binding"/>
    <property type="evidence" value="ECO:0007669"/>
    <property type="project" value="InterPro"/>
</dbReference>
<dbReference type="AlphaFoldDB" id="A0AAW0QYF8"/>
<comment type="caution">
    <text evidence="8">The sequence shown here is derived from an EMBL/GenBank/DDBJ whole genome shotgun (WGS) entry which is preliminary data.</text>
</comment>
<dbReference type="PANTHER" id="PTHR47582">
    <property type="entry name" value="P450, PUTATIVE (EUROFUNG)-RELATED"/>
    <property type="match status" value="1"/>
</dbReference>
<evidence type="ECO:0000256" key="5">
    <source>
        <dbReference type="ARBA" id="ARBA00023033"/>
    </source>
</evidence>
<sequence length="518" mass="58529">MISYIATLLAGITALVFLLHMFLRLTQDAREPPSVDTEVPFLSVLARIGWRGLSYWDKHAYVRSQLPIFTIRLPYFRIYVVNSTKLIPIVQRHVETISFSPIMVEMSARFMAVSNKTSDIIRRDPMDDHGFVAGVSQTTHVDLSPGQSLDSLNEESVRTLSGALESSASAVVNMREWIDKEITMATTEAIYGPLNPFRDPAVISAWPDYENGLAPLLLNVLPAITARRPAKARETLVRAYKRYYAQGGHLQASPFIQHRYEFYLQRGVPLEDIARIEVGAAVGLISNTKPATFWLLYHVCSDELLLNACRQELMSNAVHTRKHTRTLDMTRVKGSCPVLFSAFKETFRCHGVGIAIRQVVEDDVVDNRYLLKRGSYLLIPAQVQHRQRSIWGENVDEFDHNRFLPDESNRGPKRRRNPVAFRGFGGGATLCPGRHFAATEVLAFVALAILRFDIRPRSGRWVMPSAANIRLDTMFHRLDHDPAVTLIPREGSTEWRVMFSGLDEPMRVSVEDGIDVAE</sequence>
<dbReference type="PRINTS" id="PR00465">
    <property type="entry name" value="EP450IV"/>
</dbReference>
<dbReference type="Proteomes" id="UP001392437">
    <property type="component" value="Unassembled WGS sequence"/>
</dbReference>
<evidence type="ECO:0000256" key="7">
    <source>
        <dbReference type="RuleBase" id="RU000461"/>
    </source>
</evidence>
<gene>
    <name evidence="8" type="ORF">PG999_007455</name>
</gene>
<evidence type="ECO:0000256" key="3">
    <source>
        <dbReference type="ARBA" id="ARBA00022723"/>
    </source>
</evidence>
<evidence type="ECO:0000256" key="2">
    <source>
        <dbReference type="ARBA" id="ARBA00010617"/>
    </source>
</evidence>
<evidence type="ECO:0000256" key="6">
    <source>
        <dbReference type="PIRSR" id="PIRSR602403-1"/>
    </source>
</evidence>
<dbReference type="PANTHER" id="PTHR47582:SF1">
    <property type="entry name" value="P450, PUTATIVE (EUROFUNG)-RELATED"/>
    <property type="match status" value="1"/>
</dbReference>
<evidence type="ECO:0000256" key="1">
    <source>
        <dbReference type="ARBA" id="ARBA00001971"/>
    </source>
</evidence>
<evidence type="ECO:0000313" key="8">
    <source>
        <dbReference type="EMBL" id="KAK8115386.1"/>
    </source>
</evidence>
<keyword evidence="7" id="KW-0560">Oxidoreductase</keyword>
<keyword evidence="5 7" id="KW-0503">Monooxygenase</keyword>
<keyword evidence="6 7" id="KW-0349">Heme</keyword>
<dbReference type="InterPro" id="IPR036396">
    <property type="entry name" value="Cyt_P450_sf"/>
</dbReference>
<dbReference type="Gene3D" id="1.10.630.10">
    <property type="entry name" value="Cytochrome P450"/>
    <property type="match status" value="1"/>
</dbReference>
<accession>A0AAW0QYF8</accession>
<dbReference type="GO" id="GO:0020037">
    <property type="term" value="F:heme binding"/>
    <property type="evidence" value="ECO:0007669"/>
    <property type="project" value="InterPro"/>
</dbReference>
<dbReference type="EMBL" id="JAQQWP010000006">
    <property type="protein sequence ID" value="KAK8115386.1"/>
    <property type="molecule type" value="Genomic_DNA"/>
</dbReference>
<keyword evidence="9" id="KW-1185">Reference proteome</keyword>
<dbReference type="PROSITE" id="PS00086">
    <property type="entry name" value="CYTOCHROME_P450"/>
    <property type="match status" value="1"/>
</dbReference>
<comment type="cofactor">
    <cofactor evidence="1 6">
        <name>heme</name>
        <dbReference type="ChEBI" id="CHEBI:30413"/>
    </cofactor>
</comment>
<dbReference type="SUPFAM" id="SSF48264">
    <property type="entry name" value="Cytochrome P450"/>
    <property type="match status" value="1"/>
</dbReference>